<evidence type="ECO:0000313" key="3">
    <source>
        <dbReference type="Proteomes" id="UP000256686"/>
    </source>
</evidence>
<dbReference type="EMBL" id="QNVT01000023">
    <property type="protein sequence ID" value="REC60621.1"/>
    <property type="molecule type" value="Genomic_DNA"/>
</dbReference>
<name>A0A3D9C560_9FLAO</name>
<feature type="chain" id="PRO_5017748279" description="Beta-lactamase-inhibitor-like PepSY-like domain-containing protein" evidence="1">
    <location>
        <begin position="21"/>
        <end position="173"/>
    </location>
</feature>
<sequence length="173" mass="20055">MKMKIFLCLIILQLSLSCTAQNNTASVSDSYNTSVKKAIDDFYKTSSLLKYDKIFSVSYKNIDHNIIQVNIIGNANKFYIENDKPLNRLPTKYVEYNGKIFYWNDNSQDKLDSSVINKLGQYGLIEYNTDVIEYNIDDKKKGVSYFFCMKDLTRYKKITSNISITQPPKINCK</sequence>
<evidence type="ECO:0000256" key="1">
    <source>
        <dbReference type="SAM" id="SignalP"/>
    </source>
</evidence>
<dbReference type="Proteomes" id="UP000256686">
    <property type="component" value="Unassembled WGS sequence"/>
</dbReference>
<dbReference type="AlphaFoldDB" id="A0A3D9C560"/>
<keyword evidence="3" id="KW-1185">Reference proteome</keyword>
<reference evidence="3" key="1">
    <citation type="submission" date="2018-06" db="EMBL/GenBank/DDBJ databases">
        <authorList>
            <person name="Lum Nde A."/>
            <person name="Hugo C."/>
        </authorList>
    </citation>
    <scope>NUCLEOTIDE SEQUENCE [LARGE SCALE GENOMIC DNA]</scope>
    <source>
        <strain evidence="3">1_F178</strain>
    </source>
</reference>
<comment type="caution">
    <text evidence="2">The sequence shown here is derived from an EMBL/GenBank/DDBJ whole genome shotgun (WGS) entry which is preliminary data.</text>
</comment>
<organism evidence="2 3">
    <name type="scientific">Chryseobacterium pennae</name>
    <dbReference type="NCBI Taxonomy" id="2258962"/>
    <lineage>
        <taxon>Bacteria</taxon>
        <taxon>Pseudomonadati</taxon>
        <taxon>Bacteroidota</taxon>
        <taxon>Flavobacteriia</taxon>
        <taxon>Flavobacteriales</taxon>
        <taxon>Weeksellaceae</taxon>
        <taxon>Chryseobacterium group</taxon>
        <taxon>Chryseobacterium</taxon>
    </lineage>
</organism>
<accession>A0A3D9C560</accession>
<keyword evidence="1" id="KW-0732">Signal</keyword>
<protein>
    <recommendedName>
        <fullName evidence="4">Beta-lactamase-inhibitor-like PepSY-like domain-containing protein</fullName>
    </recommendedName>
</protein>
<evidence type="ECO:0000313" key="2">
    <source>
        <dbReference type="EMBL" id="REC60621.1"/>
    </source>
</evidence>
<feature type="signal peptide" evidence="1">
    <location>
        <begin position="1"/>
        <end position="20"/>
    </location>
</feature>
<dbReference type="PROSITE" id="PS51257">
    <property type="entry name" value="PROKAR_LIPOPROTEIN"/>
    <property type="match status" value="1"/>
</dbReference>
<evidence type="ECO:0008006" key="4">
    <source>
        <dbReference type="Google" id="ProtNLM"/>
    </source>
</evidence>
<gene>
    <name evidence="2" type="ORF">DRF65_20400</name>
</gene>
<proteinExistence type="predicted"/>